<dbReference type="PANTHER" id="PTHR23121">
    <property type="entry name" value="SODIUM-DEPENDENT GLUCOSE TRANSPORTER 1"/>
    <property type="match status" value="1"/>
</dbReference>
<evidence type="ECO:0000256" key="3">
    <source>
        <dbReference type="ARBA" id="ARBA00023136"/>
    </source>
</evidence>
<evidence type="ECO:0000313" key="6">
    <source>
        <dbReference type="Proteomes" id="UP000192247"/>
    </source>
</evidence>
<evidence type="ECO:0000256" key="4">
    <source>
        <dbReference type="SAM" id="Phobius"/>
    </source>
</evidence>
<dbReference type="Gene3D" id="1.20.1250.20">
    <property type="entry name" value="MFS general substrate transporter like domains"/>
    <property type="match status" value="1"/>
</dbReference>
<dbReference type="AlphaFoldDB" id="A0A1V9X331"/>
<keyword evidence="3 4" id="KW-0472">Membrane</keyword>
<dbReference type="InParanoid" id="A0A1V9X331"/>
<feature type="transmembrane region" description="Helical" evidence="4">
    <location>
        <begin position="174"/>
        <end position="195"/>
    </location>
</feature>
<organism evidence="5 6">
    <name type="scientific">Tropilaelaps mercedesae</name>
    <dbReference type="NCBI Taxonomy" id="418985"/>
    <lineage>
        <taxon>Eukaryota</taxon>
        <taxon>Metazoa</taxon>
        <taxon>Ecdysozoa</taxon>
        <taxon>Arthropoda</taxon>
        <taxon>Chelicerata</taxon>
        <taxon>Arachnida</taxon>
        <taxon>Acari</taxon>
        <taxon>Parasitiformes</taxon>
        <taxon>Mesostigmata</taxon>
        <taxon>Gamasina</taxon>
        <taxon>Dermanyssoidea</taxon>
        <taxon>Laelapidae</taxon>
        <taxon>Tropilaelaps</taxon>
    </lineage>
</organism>
<dbReference type="InterPro" id="IPR036259">
    <property type="entry name" value="MFS_trans_sf"/>
</dbReference>
<dbReference type="STRING" id="418985.A0A1V9X331"/>
<keyword evidence="5" id="KW-0813">Transport</keyword>
<evidence type="ECO:0000313" key="5">
    <source>
        <dbReference type="EMBL" id="OQR67985.1"/>
    </source>
</evidence>
<keyword evidence="5" id="KW-0762">Sugar transport</keyword>
<dbReference type="SUPFAM" id="SSF103473">
    <property type="entry name" value="MFS general substrate transporter"/>
    <property type="match status" value="1"/>
</dbReference>
<protein>
    <submittedName>
        <fullName evidence="5">Sodium-dependent glucose transporter 1A-like</fullName>
    </submittedName>
</protein>
<dbReference type="EMBL" id="MNPL01026452">
    <property type="protein sequence ID" value="OQR67985.1"/>
    <property type="molecule type" value="Genomic_DNA"/>
</dbReference>
<reference evidence="5 6" key="1">
    <citation type="journal article" date="2017" name="Gigascience">
        <title>Draft genome of the honey bee ectoparasitic mite, Tropilaelaps mercedesae, is shaped by the parasitic life history.</title>
        <authorList>
            <person name="Dong X."/>
            <person name="Armstrong S.D."/>
            <person name="Xia D."/>
            <person name="Makepeace B.L."/>
            <person name="Darby A.C."/>
            <person name="Kadowaki T."/>
        </authorList>
    </citation>
    <scope>NUCLEOTIDE SEQUENCE [LARGE SCALE GENOMIC DNA]</scope>
    <source>
        <strain evidence="5">Wuxi-XJTLU</strain>
    </source>
</reference>
<proteinExistence type="predicted"/>
<keyword evidence="6" id="KW-1185">Reference proteome</keyword>
<feature type="transmembrane region" description="Helical" evidence="4">
    <location>
        <begin position="113"/>
        <end position="133"/>
    </location>
</feature>
<accession>A0A1V9X331</accession>
<evidence type="ECO:0000256" key="2">
    <source>
        <dbReference type="ARBA" id="ARBA00022989"/>
    </source>
</evidence>
<evidence type="ECO:0000256" key="1">
    <source>
        <dbReference type="ARBA" id="ARBA00022692"/>
    </source>
</evidence>
<feature type="transmembrane region" description="Helical" evidence="4">
    <location>
        <begin position="139"/>
        <end position="162"/>
    </location>
</feature>
<dbReference type="PANTHER" id="PTHR23121:SF9">
    <property type="entry name" value="SODIUM-DEPENDENT GLUCOSE TRANSPORTER 1"/>
    <property type="match status" value="1"/>
</dbReference>
<keyword evidence="1 4" id="KW-0812">Transmembrane</keyword>
<name>A0A1V9X331_9ACAR</name>
<sequence>MLCCSRTTVQVNIAEFPVRRLEADPTVKMTKISLLAGRRGERLIKYFQTMHLLMAGTTLGLVLVIVGPTLLDLADLLGVSIREMTFIAFGGDFGAFFGSALALVIFKYFSAQKVIIVFTLVIGVSNIFIPLGGTPASTAVLTFCLGCGVGIVEIGAYVWLVGMWSSNVAPIIQLLHLTYGIGAFMSPLIAEPYLVRHL</sequence>
<feature type="non-terminal residue" evidence="5">
    <location>
        <position position="198"/>
    </location>
</feature>
<keyword evidence="2 4" id="KW-1133">Transmembrane helix</keyword>
<dbReference type="Proteomes" id="UP000192247">
    <property type="component" value="Unassembled WGS sequence"/>
</dbReference>
<feature type="transmembrane region" description="Helical" evidence="4">
    <location>
        <begin position="46"/>
        <end position="66"/>
    </location>
</feature>
<gene>
    <name evidence="5" type="ORF">BIW11_13194</name>
</gene>
<feature type="transmembrane region" description="Helical" evidence="4">
    <location>
        <begin position="86"/>
        <end position="106"/>
    </location>
</feature>
<dbReference type="OrthoDB" id="6365769at2759"/>
<comment type="caution">
    <text evidence="5">The sequence shown here is derived from an EMBL/GenBank/DDBJ whole genome shotgun (WGS) entry which is preliminary data.</text>
</comment>